<reference evidence="1 2" key="1">
    <citation type="journal article" date="2019" name="Nat. Ecol. Evol.">
        <title>Megaphylogeny resolves global patterns of mushroom evolution.</title>
        <authorList>
            <person name="Varga T."/>
            <person name="Krizsan K."/>
            <person name="Foldi C."/>
            <person name="Dima B."/>
            <person name="Sanchez-Garcia M."/>
            <person name="Sanchez-Ramirez S."/>
            <person name="Szollosi G.J."/>
            <person name="Szarkandi J.G."/>
            <person name="Papp V."/>
            <person name="Albert L."/>
            <person name="Andreopoulos W."/>
            <person name="Angelini C."/>
            <person name="Antonin V."/>
            <person name="Barry K.W."/>
            <person name="Bougher N.L."/>
            <person name="Buchanan P."/>
            <person name="Buyck B."/>
            <person name="Bense V."/>
            <person name="Catcheside P."/>
            <person name="Chovatia M."/>
            <person name="Cooper J."/>
            <person name="Damon W."/>
            <person name="Desjardin D."/>
            <person name="Finy P."/>
            <person name="Geml J."/>
            <person name="Haridas S."/>
            <person name="Hughes K."/>
            <person name="Justo A."/>
            <person name="Karasinski D."/>
            <person name="Kautmanova I."/>
            <person name="Kiss B."/>
            <person name="Kocsube S."/>
            <person name="Kotiranta H."/>
            <person name="LaButti K.M."/>
            <person name="Lechner B.E."/>
            <person name="Liimatainen K."/>
            <person name="Lipzen A."/>
            <person name="Lukacs Z."/>
            <person name="Mihaltcheva S."/>
            <person name="Morgado L.N."/>
            <person name="Niskanen T."/>
            <person name="Noordeloos M.E."/>
            <person name="Ohm R.A."/>
            <person name="Ortiz-Santana B."/>
            <person name="Ovrebo C."/>
            <person name="Racz N."/>
            <person name="Riley R."/>
            <person name="Savchenko A."/>
            <person name="Shiryaev A."/>
            <person name="Soop K."/>
            <person name="Spirin V."/>
            <person name="Szebenyi C."/>
            <person name="Tomsovsky M."/>
            <person name="Tulloss R.E."/>
            <person name="Uehling J."/>
            <person name="Grigoriev I.V."/>
            <person name="Vagvolgyi C."/>
            <person name="Papp T."/>
            <person name="Martin F.M."/>
            <person name="Miettinen O."/>
            <person name="Hibbett D.S."/>
            <person name="Nagy L.G."/>
        </authorList>
    </citation>
    <scope>NUCLEOTIDE SEQUENCE [LARGE SCALE GENOMIC DNA]</scope>
    <source>
        <strain evidence="1 2">NL-1719</strain>
    </source>
</reference>
<sequence>MNTPKRIHEKLPYEVLAHAFSFLEPTSKPLWLDASRTTAGGHEGTLMQAHEFPVMLSLVCKTWRYIVLCIPRLWATVRIRIMKTPITRDTLDAAQVWLKKSKELGCHLSLELSLHVIKSSDPDLMKDLVLDLIQPIASRLETLVLCTPTGCLWSLQNLSPFHLPRLQTFIIRAPKYDSTQLRSLPNLPENAFAQCNSLKNLELTHPLTMGIFQSENLTPNPDFTNLTIFPYASLHSLKLTDLRLSVRMAIDIFHLSTELHYCELKISALTLGTHTPIASNHPRRTGPRIHPNLRVLKLRFTGGFISNFFCALRTDLFQLEDLTITCTPDARNLQATGFAAALREFTVWHPMLSLKRLDIRRVLGMCSGNGARQVLDLLRTNDNIKELVLNGLDACTNRFVNELIWSKASTVPPQEFGGKLLPKLKNFSLLDREALELTDDVLLAFLCSRWDGIGASHSISSPPTRLRELQACTLRKKIHEKLPYEVLSPAFSFLDPTSLLPWPTEDHEESIRPPNEDIETAVNVLAEAFEDEIFLHTGTGKTTDLNVPFFRCRISEAKVNGRLYFAASDEDGEEKIVGTVFWAVYDKSNKTSDVVLQNMKTFEETLDPKVRDWWHSDFVPPIVNLLDQYSG</sequence>
<name>A0ACD3AAA6_9AGAR</name>
<proteinExistence type="predicted"/>
<protein>
    <submittedName>
        <fullName evidence="1">Uncharacterized protein</fullName>
    </submittedName>
</protein>
<dbReference type="EMBL" id="ML208567">
    <property type="protein sequence ID" value="TFK62665.1"/>
    <property type="molecule type" value="Genomic_DNA"/>
</dbReference>
<organism evidence="1 2">
    <name type="scientific">Pluteus cervinus</name>
    <dbReference type="NCBI Taxonomy" id="181527"/>
    <lineage>
        <taxon>Eukaryota</taxon>
        <taxon>Fungi</taxon>
        <taxon>Dikarya</taxon>
        <taxon>Basidiomycota</taxon>
        <taxon>Agaricomycotina</taxon>
        <taxon>Agaricomycetes</taxon>
        <taxon>Agaricomycetidae</taxon>
        <taxon>Agaricales</taxon>
        <taxon>Pluteineae</taxon>
        <taxon>Pluteaceae</taxon>
        <taxon>Pluteus</taxon>
    </lineage>
</organism>
<keyword evidence="2" id="KW-1185">Reference proteome</keyword>
<dbReference type="Proteomes" id="UP000308600">
    <property type="component" value="Unassembled WGS sequence"/>
</dbReference>
<accession>A0ACD3AAA6</accession>
<evidence type="ECO:0000313" key="2">
    <source>
        <dbReference type="Proteomes" id="UP000308600"/>
    </source>
</evidence>
<gene>
    <name evidence="1" type="ORF">BDN72DRAFT_964390</name>
</gene>
<evidence type="ECO:0000313" key="1">
    <source>
        <dbReference type="EMBL" id="TFK62665.1"/>
    </source>
</evidence>